<reference evidence="2" key="1">
    <citation type="submission" date="2018-02" db="EMBL/GenBank/DDBJ databases">
        <authorList>
            <person name="Hausmann B."/>
        </authorList>
    </citation>
    <scope>NUCLEOTIDE SEQUENCE [LARGE SCALE GENOMIC DNA]</scope>
    <source>
        <strain evidence="2">Peat soil MAG SbA5</strain>
    </source>
</reference>
<evidence type="ECO:0000313" key="2">
    <source>
        <dbReference type="Proteomes" id="UP000239735"/>
    </source>
</evidence>
<name>A0A2N9LB55_9BACT</name>
<dbReference type="Gene3D" id="1.20.120.450">
    <property type="entry name" value="dinb family like domain"/>
    <property type="match status" value="1"/>
</dbReference>
<sequence length="182" mass="20631">MALEFTTSYITDALSLFRYYKRLAERAMEQVTDEQLFAVLDPEANSIAIIVKHMTGNMRSRWTDFLTTDGEKPTRDRDSEFLAPAATRKDLLADWEDGWSRLFTAIEPLSDADLGRAVTIRGEAHSVMQAINRQLAHYPHHVGQIVLLAKHFASDHWQSLSVPRNKSAEFNRNVAAGEASQR</sequence>
<dbReference type="Proteomes" id="UP000239735">
    <property type="component" value="Unassembled WGS sequence"/>
</dbReference>
<proteinExistence type="predicted"/>
<gene>
    <name evidence="1" type="ORF">SBA5_290128</name>
</gene>
<dbReference type="EMBL" id="OKRB01000085">
    <property type="protein sequence ID" value="SPE20274.1"/>
    <property type="molecule type" value="Genomic_DNA"/>
</dbReference>
<evidence type="ECO:0000313" key="1">
    <source>
        <dbReference type="EMBL" id="SPE20274.1"/>
    </source>
</evidence>
<protein>
    <recommendedName>
        <fullName evidence="3">DUF1572 domain-containing protein</fullName>
    </recommendedName>
</protein>
<organism evidence="1 2">
    <name type="scientific">Candidatus Sulfuritelmatomonas gaucii</name>
    <dbReference type="NCBI Taxonomy" id="2043161"/>
    <lineage>
        <taxon>Bacteria</taxon>
        <taxon>Pseudomonadati</taxon>
        <taxon>Acidobacteriota</taxon>
        <taxon>Terriglobia</taxon>
        <taxon>Terriglobales</taxon>
        <taxon>Acidobacteriaceae</taxon>
        <taxon>Candidatus Sulfuritelmatomonas</taxon>
    </lineage>
</organism>
<dbReference type="InterPro" id="IPR011466">
    <property type="entry name" value="DUF1572"/>
</dbReference>
<accession>A0A2N9LB55</accession>
<dbReference type="AlphaFoldDB" id="A0A2N9LB55"/>
<dbReference type="Pfam" id="PF07609">
    <property type="entry name" value="DUF1572"/>
    <property type="match status" value="1"/>
</dbReference>
<dbReference type="OrthoDB" id="68731at2"/>
<evidence type="ECO:0008006" key="3">
    <source>
        <dbReference type="Google" id="ProtNLM"/>
    </source>
</evidence>
<dbReference type="SUPFAM" id="SSF109854">
    <property type="entry name" value="DinB/YfiT-like putative metalloenzymes"/>
    <property type="match status" value="1"/>
</dbReference>
<dbReference type="InterPro" id="IPR034660">
    <property type="entry name" value="DinB/YfiT-like"/>
</dbReference>